<name>A0A2T5I7W5_9PROT</name>
<comment type="caution">
    <text evidence="1">The sequence shown here is derived from an EMBL/GenBank/DDBJ whole genome shotgun (WGS) entry which is preliminary data.</text>
</comment>
<reference evidence="1 2" key="1">
    <citation type="submission" date="2018-04" db="EMBL/GenBank/DDBJ databases">
        <title>Active sludge and wastewater microbial communities from Klosterneuburg, Austria.</title>
        <authorList>
            <person name="Wagner M."/>
        </authorList>
    </citation>
    <scope>NUCLEOTIDE SEQUENCE [LARGE SCALE GENOMIC DNA]</scope>
    <source>
        <strain evidence="1 2">Nl12</strain>
    </source>
</reference>
<sequence length="104" mass="11546">MHADIGVHMKFQGITIPGKFSSLASRYKKQAGDKQKPARAGLCQAATVPAVYAFPVQPRSTACPRWEHLHYPSHYRNLLLRQHYLPAGFAPTFRTVGPATETSL</sequence>
<gene>
    <name evidence="1" type="ORF">C8R21_12150</name>
</gene>
<evidence type="ECO:0000313" key="2">
    <source>
        <dbReference type="Proteomes" id="UP000244152"/>
    </source>
</evidence>
<dbReference type="AlphaFoldDB" id="A0A2T5I7W5"/>
<organism evidence="1 2">
    <name type="scientific">Nitrosospira multiformis</name>
    <dbReference type="NCBI Taxonomy" id="1231"/>
    <lineage>
        <taxon>Bacteria</taxon>
        <taxon>Pseudomonadati</taxon>
        <taxon>Pseudomonadota</taxon>
        <taxon>Betaproteobacteria</taxon>
        <taxon>Nitrosomonadales</taxon>
        <taxon>Nitrosomonadaceae</taxon>
        <taxon>Nitrosospira</taxon>
    </lineage>
</organism>
<accession>A0A2T5I7W5</accession>
<evidence type="ECO:0000313" key="1">
    <source>
        <dbReference type="EMBL" id="PTQ79923.1"/>
    </source>
</evidence>
<protein>
    <submittedName>
        <fullName evidence="1">Uncharacterized protein</fullName>
    </submittedName>
</protein>
<proteinExistence type="predicted"/>
<dbReference type="Proteomes" id="UP000244152">
    <property type="component" value="Unassembled WGS sequence"/>
</dbReference>
<dbReference type="EMBL" id="QAOK01000021">
    <property type="protein sequence ID" value="PTQ79923.1"/>
    <property type="molecule type" value="Genomic_DNA"/>
</dbReference>